<dbReference type="PANTHER" id="PTHR12001:SF85">
    <property type="entry name" value="SHORT CHAIN ISOPRENYL DIPHOSPHATE SYNTHASE"/>
    <property type="match status" value="1"/>
</dbReference>
<dbReference type="Gene3D" id="1.10.600.10">
    <property type="entry name" value="Farnesyl Diphosphate Synthase"/>
    <property type="match status" value="1"/>
</dbReference>
<reference evidence="7 8" key="1">
    <citation type="submission" date="2017-10" db="EMBL/GenBank/DDBJ databases">
        <title>Sequencing the genomes of 1000 actinobacteria strains.</title>
        <authorList>
            <person name="Klenk H.-P."/>
        </authorList>
    </citation>
    <scope>NUCLEOTIDE SEQUENCE [LARGE SCALE GENOMIC DNA]</scope>
    <source>
        <strain evidence="7 8">DSM 15597</strain>
    </source>
</reference>
<keyword evidence="4" id="KW-0479">Metal-binding</keyword>
<dbReference type="EMBL" id="PDJC01000001">
    <property type="protein sequence ID" value="PFG15581.1"/>
    <property type="molecule type" value="Genomic_DNA"/>
</dbReference>
<evidence type="ECO:0000313" key="7">
    <source>
        <dbReference type="EMBL" id="PFG15581.1"/>
    </source>
</evidence>
<dbReference type="SUPFAM" id="SSF48576">
    <property type="entry name" value="Terpenoid synthases"/>
    <property type="match status" value="1"/>
</dbReference>
<dbReference type="InterPro" id="IPR000092">
    <property type="entry name" value="Polyprenyl_synt"/>
</dbReference>
<evidence type="ECO:0000256" key="6">
    <source>
        <dbReference type="RuleBase" id="RU004466"/>
    </source>
</evidence>
<dbReference type="GO" id="GO:0046872">
    <property type="term" value="F:metal ion binding"/>
    <property type="evidence" value="ECO:0007669"/>
    <property type="project" value="UniProtKB-KW"/>
</dbReference>
<dbReference type="RefSeq" id="WP_098459199.1">
    <property type="nucleotide sequence ID" value="NZ_PDJC01000001.1"/>
</dbReference>
<accession>A0A2A9CN17</accession>
<dbReference type="SFLD" id="SFLDS00005">
    <property type="entry name" value="Isoprenoid_Synthase_Type_I"/>
    <property type="match status" value="1"/>
</dbReference>
<keyword evidence="3 6" id="KW-0808">Transferase</keyword>
<dbReference type="PROSITE" id="PS00723">
    <property type="entry name" value="POLYPRENYL_SYNTHASE_1"/>
    <property type="match status" value="1"/>
</dbReference>
<gene>
    <name evidence="7" type="ORF">ATK74_0101</name>
</gene>
<dbReference type="GO" id="GO:0004659">
    <property type="term" value="F:prenyltransferase activity"/>
    <property type="evidence" value="ECO:0007669"/>
    <property type="project" value="InterPro"/>
</dbReference>
<dbReference type="InterPro" id="IPR008949">
    <property type="entry name" value="Isoprenoid_synthase_dom_sf"/>
</dbReference>
<sequence>MTLLHTNRPGRPSLVPVTDDQTVAAVDLLIADTLSRLRADWAALSAAVIPRPDVLHTDSVLELLSGLLATGGKRFRPRMVHWGWLAATGGDHPESYHHIPRIGAALELLHAFALIHDDVMDGSETRRGFPSVHVQARQQHVRWGSFGGPQRYGENIAILAGDLAHSEASMLAAELPAHLRTLWRTLSVELMIGQGRDLVGAANGRRDLDHARQVARAKSGAYTVWRPLQLGAAAGGASPELLEALETYGIAVGEAFALRDDILGVIGDERATGKPVGDDLIAGKPTVLLALATQRFSPKWQRVLARTGSGELSADEVEALRQELINSGVIDEVESMITAAVHQASVALDSPAVHPAAAEGLVSLAHRVAWRSA</sequence>
<protein>
    <submittedName>
        <fullName evidence="7">Geranylgeranyl diphosphate synthase type I</fullName>
    </submittedName>
</protein>
<comment type="caution">
    <text evidence="7">The sequence shown here is derived from an EMBL/GenBank/DDBJ whole genome shotgun (WGS) entry which is preliminary data.</text>
</comment>
<keyword evidence="5" id="KW-0460">Magnesium</keyword>
<evidence type="ECO:0000313" key="8">
    <source>
        <dbReference type="Proteomes" id="UP000226079"/>
    </source>
</evidence>
<dbReference type="Pfam" id="PF00348">
    <property type="entry name" value="polyprenyl_synt"/>
    <property type="match status" value="1"/>
</dbReference>
<evidence type="ECO:0000256" key="1">
    <source>
        <dbReference type="ARBA" id="ARBA00001946"/>
    </source>
</evidence>
<organism evidence="7 8">
    <name type="scientific">Propionicimonas paludicola</name>
    <dbReference type="NCBI Taxonomy" id="185243"/>
    <lineage>
        <taxon>Bacteria</taxon>
        <taxon>Bacillati</taxon>
        <taxon>Actinomycetota</taxon>
        <taxon>Actinomycetes</taxon>
        <taxon>Propionibacteriales</taxon>
        <taxon>Nocardioidaceae</taxon>
        <taxon>Propionicimonas</taxon>
    </lineage>
</organism>
<evidence type="ECO:0000256" key="4">
    <source>
        <dbReference type="ARBA" id="ARBA00022723"/>
    </source>
</evidence>
<evidence type="ECO:0000256" key="2">
    <source>
        <dbReference type="ARBA" id="ARBA00006706"/>
    </source>
</evidence>
<comment type="similarity">
    <text evidence="2 6">Belongs to the FPP/GGPP synthase family.</text>
</comment>
<dbReference type="GO" id="GO:0008299">
    <property type="term" value="P:isoprenoid biosynthetic process"/>
    <property type="evidence" value="ECO:0007669"/>
    <property type="project" value="InterPro"/>
</dbReference>
<dbReference type="OrthoDB" id="4497239at2"/>
<dbReference type="CDD" id="cd00685">
    <property type="entry name" value="Trans_IPPS_HT"/>
    <property type="match status" value="1"/>
</dbReference>
<evidence type="ECO:0000256" key="5">
    <source>
        <dbReference type="ARBA" id="ARBA00022842"/>
    </source>
</evidence>
<dbReference type="PANTHER" id="PTHR12001">
    <property type="entry name" value="GERANYLGERANYL PYROPHOSPHATE SYNTHASE"/>
    <property type="match status" value="1"/>
</dbReference>
<dbReference type="AlphaFoldDB" id="A0A2A9CN17"/>
<keyword evidence="8" id="KW-1185">Reference proteome</keyword>
<dbReference type="Proteomes" id="UP000226079">
    <property type="component" value="Unassembled WGS sequence"/>
</dbReference>
<name>A0A2A9CN17_9ACTN</name>
<proteinExistence type="inferred from homology"/>
<comment type="cofactor">
    <cofactor evidence="1">
        <name>Mg(2+)</name>
        <dbReference type="ChEBI" id="CHEBI:18420"/>
    </cofactor>
</comment>
<dbReference type="InterPro" id="IPR033749">
    <property type="entry name" value="Polyprenyl_synt_CS"/>
</dbReference>
<evidence type="ECO:0000256" key="3">
    <source>
        <dbReference type="ARBA" id="ARBA00022679"/>
    </source>
</evidence>